<evidence type="ECO:0008006" key="3">
    <source>
        <dbReference type="Google" id="ProtNLM"/>
    </source>
</evidence>
<dbReference type="Gene3D" id="3.10.450.50">
    <property type="match status" value="1"/>
</dbReference>
<accession>A0A9W4U1Q2</accession>
<proteinExistence type="predicted"/>
<gene>
    <name evidence="1" type="ORF">PDIGIT_LOCUS418</name>
</gene>
<dbReference type="SUPFAM" id="SSF54427">
    <property type="entry name" value="NTF2-like"/>
    <property type="match status" value="1"/>
</dbReference>
<comment type="caution">
    <text evidence="1">The sequence shown here is derived from an EMBL/GenBank/DDBJ whole genome shotgun (WGS) entry which is preliminary data.</text>
</comment>
<sequence>MAEENLATSSPNLRAALSFLSIADTLDPAPLETLLSPSYTHTLAPSSLTGFGPWDKAGFMAHISFMGSVLEGFPVKVVEAVESERSVWAWTRSQARWHAAAMDKDGEDTGKEWDFKGENLFMLWFDAQGKIERCVEMMDSLRSVNVFIPLLERATANVSNAS</sequence>
<name>A0A9W4U1Q2_9PLEO</name>
<protein>
    <recommendedName>
        <fullName evidence="3">SnoaL-like domain-containing protein</fullName>
    </recommendedName>
</protein>
<dbReference type="AlphaFoldDB" id="A0A9W4U1Q2"/>
<dbReference type="InterPro" id="IPR032710">
    <property type="entry name" value="NTF2-like_dom_sf"/>
</dbReference>
<reference evidence="1" key="1">
    <citation type="submission" date="2023-01" db="EMBL/GenBank/DDBJ databases">
        <authorList>
            <person name="Van Ghelder C."/>
            <person name="Rancurel C."/>
        </authorList>
    </citation>
    <scope>NUCLEOTIDE SEQUENCE</scope>
    <source>
        <strain evidence="1">CNCM I-4278</strain>
    </source>
</reference>
<dbReference type="Proteomes" id="UP001152607">
    <property type="component" value="Unassembled WGS sequence"/>
</dbReference>
<keyword evidence="2" id="KW-1185">Reference proteome</keyword>
<organism evidence="1 2">
    <name type="scientific">Periconia digitata</name>
    <dbReference type="NCBI Taxonomy" id="1303443"/>
    <lineage>
        <taxon>Eukaryota</taxon>
        <taxon>Fungi</taxon>
        <taxon>Dikarya</taxon>
        <taxon>Ascomycota</taxon>
        <taxon>Pezizomycotina</taxon>
        <taxon>Dothideomycetes</taxon>
        <taxon>Pleosporomycetidae</taxon>
        <taxon>Pleosporales</taxon>
        <taxon>Massarineae</taxon>
        <taxon>Periconiaceae</taxon>
        <taxon>Periconia</taxon>
    </lineage>
</organism>
<evidence type="ECO:0000313" key="1">
    <source>
        <dbReference type="EMBL" id="CAI6236490.1"/>
    </source>
</evidence>
<evidence type="ECO:0000313" key="2">
    <source>
        <dbReference type="Proteomes" id="UP001152607"/>
    </source>
</evidence>
<dbReference type="EMBL" id="CAOQHR010000001">
    <property type="protein sequence ID" value="CAI6236490.1"/>
    <property type="molecule type" value="Genomic_DNA"/>
</dbReference>
<dbReference type="OrthoDB" id="3758478at2759"/>